<evidence type="ECO:0000313" key="2">
    <source>
        <dbReference type="Proteomes" id="UP001178288"/>
    </source>
</evidence>
<sequence>MSIETLSKNTVEVFSAIIREPNWDKMELLEGIKKILLQARDSVDSPEAYLESLLVNVTLQYAYTNTAISFLMQCIEEEKFLLYESFQSIMANVPQQVKDSNFIAENMPRLKELVYKGSTIEEQVANAESVYFHTKLVNDLLIGFIGIFLETNNREHMESYLEYSSKVVVDAVMHFCQTYSNHILEEINSMNSTK</sequence>
<dbReference type="AlphaFoldDB" id="A0AA95ML18"/>
<keyword evidence="2" id="KW-1185">Reference proteome</keyword>
<accession>A0AA95ML18</accession>
<protein>
    <submittedName>
        <fullName evidence="1">Uncharacterized protein</fullName>
    </submittedName>
</protein>
<dbReference type="RefSeq" id="WP_066088207.1">
    <property type="nucleotide sequence ID" value="NZ_CP126114.1"/>
</dbReference>
<dbReference type="KEGG" id="nnv:QNH39_15335"/>
<gene>
    <name evidence="1" type="ORF">QNH39_15335</name>
</gene>
<dbReference type="EMBL" id="CP126114">
    <property type="protein sequence ID" value="WHY84053.1"/>
    <property type="molecule type" value="Genomic_DNA"/>
</dbReference>
<proteinExistence type="predicted"/>
<organism evidence="1 2">
    <name type="scientific">Neobacillus novalis</name>
    <dbReference type="NCBI Taxonomy" id="220687"/>
    <lineage>
        <taxon>Bacteria</taxon>
        <taxon>Bacillati</taxon>
        <taxon>Bacillota</taxon>
        <taxon>Bacilli</taxon>
        <taxon>Bacillales</taxon>
        <taxon>Bacillaceae</taxon>
        <taxon>Neobacillus</taxon>
    </lineage>
</organism>
<reference evidence="1" key="1">
    <citation type="submission" date="2023-05" db="EMBL/GenBank/DDBJ databases">
        <title>Comparative genomics of Bacillaceae isolates and their secondary metabolite potential.</title>
        <authorList>
            <person name="Song L."/>
            <person name="Nielsen L.J."/>
            <person name="Mohite O."/>
            <person name="Xu X."/>
            <person name="Weber T."/>
            <person name="Kovacs A.T."/>
        </authorList>
    </citation>
    <scope>NUCLEOTIDE SEQUENCE</scope>
    <source>
        <strain evidence="1">XLM17</strain>
    </source>
</reference>
<dbReference type="Proteomes" id="UP001178288">
    <property type="component" value="Chromosome"/>
</dbReference>
<evidence type="ECO:0000313" key="1">
    <source>
        <dbReference type="EMBL" id="WHY84053.1"/>
    </source>
</evidence>
<name>A0AA95ML18_9BACI</name>